<dbReference type="Proteomes" id="UP000822688">
    <property type="component" value="Chromosome V"/>
</dbReference>
<evidence type="ECO:0000313" key="2">
    <source>
        <dbReference type="EMBL" id="KAG0572737.1"/>
    </source>
</evidence>
<evidence type="ECO:0000313" key="3">
    <source>
        <dbReference type="Proteomes" id="UP000822688"/>
    </source>
</evidence>
<dbReference type="AlphaFoldDB" id="A0A8T0HPL2"/>
<dbReference type="EMBL" id="CM026426">
    <property type="protein sequence ID" value="KAG0572737.1"/>
    <property type="molecule type" value="Genomic_DNA"/>
</dbReference>
<protein>
    <submittedName>
        <fullName evidence="2">Uncharacterized protein</fullName>
    </submittedName>
</protein>
<reference evidence="2" key="1">
    <citation type="submission" date="2020-06" db="EMBL/GenBank/DDBJ databases">
        <title>WGS assembly of Ceratodon purpureus strain R40.</title>
        <authorList>
            <person name="Carey S.B."/>
            <person name="Jenkins J."/>
            <person name="Shu S."/>
            <person name="Lovell J.T."/>
            <person name="Sreedasyam A."/>
            <person name="Maumus F."/>
            <person name="Tiley G.P."/>
            <person name="Fernandez-Pozo N."/>
            <person name="Barry K."/>
            <person name="Chen C."/>
            <person name="Wang M."/>
            <person name="Lipzen A."/>
            <person name="Daum C."/>
            <person name="Saski C.A."/>
            <person name="Payton A.C."/>
            <person name="Mcbreen J.C."/>
            <person name="Conrad R.E."/>
            <person name="Kollar L.M."/>
            <person name="Olsson S."/>
            <person name="Huttunen S."/>
            <person name="Landis J.B."/>
            <person name="Wickett N.J."/>
            <person name="Johnson M.G."/>
            <person name="Rensing S.A."/>
            <person name="Grimwood J."/>
            <person name="Schmutz J."/>
            <person name="Mcdaniel S.F."/>
        </authorList>
    </citation>
    <scope>NUCLEOTIDE SEQUENCE</scope>
    <source>
        <strain evidence="2">R40</strain>
    </source>
</reference>
<feature type="compositionally biased region" description="Polar residues" evidence="1">
    <location>
        <begin position="73"/>
        <end position="85"/>
    </location>
</feature>
<comment type="caution">
    <text evidence="2">The sequence shown here is derived from an EMBL/GenBank/DDBJ whole genome shotgun (WGS) entry which is preliminary data.</text>
</comment>
<evidence type="ECO:0000256" key="1">
    <source>
        <dbReference type="SAM" id="MobiDB-lite"/>
    </source>
</evidence>
<proteinExistence type="predicted"/>
<name>A0A8T0HPL2_CERPU</name>
<sequence>MGPPGTRIATKRLTEPTPLRAMLFDSTWKTTEQFTNQAQSMGISPRRQASDALILSSPTLPALQFHAAPPQPTQQTANNHWRSSFSPPPSPLPLPAPPPVAVGFSFKS</sequence>
<organism evidence="2 3">
    <name type="scientific">Ceratodon purpureus</name>
    <name type="common">Fire moss</name>
    <name type="synonym">Dicranum purpureum</name>
    <dbReference type="NCBI Taxonomy" id="3225"/>
    <lineage>
        <taxon>Eukaryota</taxon>
        <taxon>Viridiplantae</taxon>
        <taxon>Streptophyta</taxon>
        <taxon>Embryophyta</taxon>
        <taxon>Bryophyta</taxon>
        <taxon>Bryophytina</taxon>
        <taxon>Bryopsida</taxon>
        <taxon>Dicranidae</taxon>
        <taxon>Pseudoditrichales</taxon>
        <taxon>Ditrichaceae</taxon>
        <taxon>Ceratodon</taxon>
    </lineage>
</organism>
<accession>A0A8T0HPL2</accession>
<gene>
    <name evidence="2" type="ORF">KC19_VG121300</name>
</gene>
<keyword evidence="3" id="KW-1185">Reference proteome</keyword>
<feature type="region of interest" description="Disordered" evidence="1">
    <location>
        <begin position="64"/>
        <end position="108"/>
    </location>
</feature>
<feature type="compositionally biased region" description="Pro residues" evidence="1">
    <location>
        <begin position="86"/>
        <end position="100"/>
    </location>
</feature>